<dbReference type="Proteomes" id="UP001151760">
    <property type="component" value="Unassembled WGS sequence"/>
</dbReference>
<name>A0ABQ5AS13_9ASTR</name>
<dbReference type="CDD" id="cd00303">
    <property type="entry name" value="retropepsin_like"/>
    <property type="match status" value="1"/>
</dbReference>
<dbReference type="GO" id="GO:0003964">
    <property type="term" value="F:RNA-directed DNA polymerase activity"/>
    <property type="evidence" value="ECO:0007669"/>
    <property type="project" value="UniProtKB-KW"/>
</dbReference>
<dbReference type="Gene3D" id="2.40.70.10">
    <property type="entry name" value="Acid Proteases"/>
    <property type="match status" value="1"/>
</dbReference>
<dbReference type="PANTHER" id="PTHR33067">
    <property type="entry name" value="RNA-DIRECTED DNA POLYMERASE-RELATED"/>
    <property type="match status" value="1"/>
</dbReference>
<gene>
    <name evidence="1" type="ORF">Tco_0838440</name>
</gene>
<proteinExistence type="predicted"/>
<dbReference type="InterPro" id="IPR021109">
    <property type="entry name" value="Peptidase_aspartic_dom_sf"/>
</dbReference>
<comment type="caution">
    <text evidence="1">The sequence shown here is derived from an EMBL/GenBank/DDBJ whole genome shotgun (WGS) entry which is preliminary data.</text>
</comment>
<evidence type="ECO:0000313" key="1">
    <source>
        <dbReference type="EMBL" id="GJT03978.1"/>
    </source>
</evidence>
<sequence>MFKKIHFNISFSEALAHMPKFAKMVKDLLTNKEKLLEIANTPVNENCSAVILKKLPEKLGDTRRFLIPCEFYRLESCMALADLGASINFMPLSIWKTLSLPELYTTQMTLELDTQTVAFLEGIAEDVFVQVGKFTFPADFVVVDYEVDPRVPLILGRPFLRTAHALVDVHGEKLTLRVSDEELVFNVESASKYPQKHSDKSIHKIDIIDPTCEDHFHEVLNNHMSGNPTLSLDPMVESLSPSLTPFGDSDFLLEETDAFLSLDDSIPSGIDDGTYDSEGDILFLERLLNDDPTHDLPPIPHHVCLINDTEKIKSSIDDPPDLELKDLPSHLEYAFLEGTSK</sequence>
<accession>A0ABQ5AS13</accession>
<reference evidence="1" key="2">
    <citation type="submission" date="2022-01" db="EMBL/GenBank/DDBJ databases">
        <authorList>
            <person name="Yamashiro T."/>
            <person name="Shiraishi A."/>
            <person name="Satake H."/>
            <person name="Nakayama K."/>
        </authorList>
    </citation>
    <scope>NUCLEOTIDE SEQUENCE</scope>
</reference>
<keyword evidence="1" id="KW-0695">RNA-directed DNA polymerase</keyword>
<keyword evidence="1" id="KW-0548">Nucleotidyltransferase</keyword>
<keyword evidence="2" id="KW-1185">Reference proteome</keyword>
<dbReference type="PANTHER" id="PTHR33067:SF35">
    <property type="entry name" value="ASPARTIC PEPTIDASE DDI1-TYPE DOMAIN-CONTAINING PROTEIN"/>
    <property type="match status" value="1"/>
</dbReference>
<dbReference type="EMBL" id="BQNB010012472">
    <property type="protein sequence ID" value="GJT03978.1"/>
    <property type="molecule type" value="Genomic_DNA"/>
</dbReference>
<reference evidence="1" key="1">
    <citation type="journal article" date="2022" name="Int. J. Mol. Sci.">
        <title>Draft Genome of Tanacetum Coccineum: Genomic Comparison of Closely Related Tanacetum-Family Plants.</title>
        <authorList>
            <person name="Yamashiro T."/>
            <person name="Shiraishi A."/>
            <person name="Nakayama K."/>
            <person name="Satake H."/>
        </authorList>
    </citation>
    <scope>NUCLEOTIDE SEQUENCE</scope>
</reference>
<keyword evidence="1" id="KW-0808">Transferase</keyword>
<organism evidence="1 2">
    <name type="scientific">Tanacetum coccineum</name>
    <dbReference type="NCBI Taxonomy" id="301880"/>
    <lineage>
        <taxon>Eukaryota</taxon>
        <taxon>Viridiplantae</taxon>
        <taxon>Streptophyta</taxon>
        <taxon>Embryophyta</taxon>
        <taxon>Tracheophyta</taxon>
        <taxon>Spermatophyta</taxon>
        <taxon>Magnoliopsida</taxon>
        <taxon>eudicotyledons</taxon>
        <taxon>Gunneridae</taxon>
        <taxon>Pentapetalae</taxon>
        <taxon>asterids</taxon>
        <taxon>campanulids</taxon>
        <taxon>Asterales</taxon>
        <taxon>Asteraceae</taxon>
        <taxon>Asteroideae</taxon>
        <taxon>Anthemideae</taxon>
        <taxon>Anthemidinae</taxon>
        <taxon>Tanacetum</taxon>
    </lineage>
</organism>
<protein>
    <submittedName>
        <fullName evidence="1">Reverse transcriptase domain-containing protein</fullName>
    </submittedName>
</protein>
<evidence type="ECO:0000313" key="2">
    <source>
        <dbReference type="Proteomes" id="UP001151760"/>
    </source>
</evidence>